<comment type="caution">
    <text evidence="1">The sequence shown here is derived from an EMBL/GenBank/DDBJ whole genome shotgun (WGS) entry which is preliminary data.</text>
</comment>
<proteinExistence type="predicted"/>
<accession>A0A425C2P8</accession>
<protein>
    <submittedName>
        <fullName evidence="1">Uncharacterized protein</fullName>
    </submittedName>
</protein>
<evidence type="ECO:0000313" key="1">
    <source>
        <dbReference type="EMBL" id="RQM11270.1"/>
    </source>
</evidence>
<organism evidence="1 2">
    <name type="scientific">Peronospora effusa</name>
    <dbReference type="NCBI Taxonomy" id="542832"/>
    <lineage>
        <taxon>Eukaryota</taxon>
        <taxon>Sar</taxon>
        <taxon>Stramenopiles</taxon>
        <taxon>Oomycota</taxon>
        <taxon>Peronosporomycetes</taxon>
        <taxon>Peronosporales</taxon>
        <taxon>Peronosporaceae</taxon>
        <taxon>Peronospora</taxon>
    </lineage>
</organism>
<reference evidence="1 2" key="1">
    <citation type="submission" date="2018-06" db="EMBL/GenBank/DDBJ databases">
        <title>Comparative genomics of downy mildews reveals potential adaptations to biotrophy.</title>
        <authorList>
            <person name="Fletcher K."/>
            <person name="Klosterman S.J."/>
            <person name="Derevnina L."/>
            <person name="Martin F."/>
            <person name="Koike S."/>
            <person name="Reyes Chin-Wo S."/>
            <person name="Mou B."/>
            <person name="Michelmore R."/>
        </authorList>
    </citation>
    <scope>NUCLEOTIDE SEQUENCE [LARGE SCALE GENOMIC DNA]</scope>
    <source>
        <strain evidence="1 2">R13</strain>
    </source>
</reference>
<dbReference type="Proteomes" id="UP000286097">
    <property type="component" value="Unassembled WGS sequence"/>
</dbReference>
<dbReference type="AlphaFoldDB" id="A0A425C2P8"/>
<gene>
    <name evidence="1" type="ORF">DD237_008538</name>
</gene>
<dbReference type="EMBL" id="QKXF01000446">
    <property type="protein sequence ID" value="RQM11270.1"/>
    <property type="molecule type" value="Genomic_DNA"/>
</dbReference>
<evidence type="ECO:0000313" key="2">
    <source>
        <dbReference type="Proteomes" id="UP000286097"/>
    </source>
</evidence>
<sequence>MSCAGQSAQISFCEVAATLTADVAIVNRLVKEGRVKINKDSVCDVCATATQVRKTFKVNEEDFEVRESALSDAVVCLDVLETFTPTLRSGFKYAVTFIMMKSRYVMIYSLRKKSYVYQNVVRDIDQGTKKRQWWQFLKRWYGPLLQVKVHQAYILSAIQSRAKWDVKEYKPHTPGDDTLYAEGQRAQQVLLIRGDDDSCENSLRSV</sequence>
<name>A0A425C2P8_9STRA</name>
<dbReference type="VEuPathDB" id="FungiDB:DD237_008538"/>